<evidence type="ECO:0000313" key="2">
    <source>
        <dbReference type="EMBL" id="GAA1753278.1"/>
    </source>
</evidence>
<protein>
    <recommendedName>
        <fullName evidence="4">Alternate-type signal peptide domain-containing protein</fullName>
    </recommendedName>
</protein>
<accession>A0ABP4WHX1</accession>
<gene>
    <name evidence="2" type="ORF">GCM10009767_10350</name>
</gene>
<name>A0ABP4WHX1_9MICC</name>
<organism evidence="2 3">
    <name type="scientific">Kocuria aegyptia</name>
    <dbReference type="NCBI Taxonomy" id="330943"/>
    <lineage>
        <taxon>Bacteria</taxon>
        <taxon>Bacillati</taxon>
        <taxon>Actinomycetota</taxon>
        <taxon>Actinomycetes</taxon>
        <taxon>Micrococcales</taxon>
        <taxon>Micrococcaceae</taxon>
        <taxon>Kocuria</taxon>
    </lineage>
</organism>
<sequence length="196" mass="20283">MNAASQTPLSESPVPGGKNRRAGRAVLAGAVAVGLLAAGGGTFSKWSEEQAIASGDIVTAGELSMENTTVSWENGAGKTIDPATYRIVPGDTIELHASTTVVAKGDTLKGTLELQLPAQLQQEVEALERAGYVSYDVTLTSGDKSAKDSYPITHEDDGDVVQAVATFTWDADRTTGSDGENVSTSLSGTKLVLAQQ</sequence>
<reference evidence="3" key="1">
    <citation type="journal article" date="2019" name="Int. J. Syst. Evol. Microbiol.">
        <title>The Global Catalogue of Microorganisms (GCM) 10K type strain sequencing project: providing services to taxonomists for standard genome sequencing and annotation.</title>
        <authorList>
            <consortium name="The Broad Institute Genomics Platform"/>
            <consortium name="The Broad Institute Genome Sequencing Center for Infectious Disease"/>
            <person name="Wu L."/>
            <person name="Ma J."/>
        </authorList>
    </citation>
    <scope>NUCLEOTIDE SEQUENCE [LARGE SCALE GENOMIC DNA]</scope>
    <source>
        <strain evidence="3">JCM 14735</strain>
    </source>
</reference>
<evidence type="ECO:0008006" key="4">
    <source>
        <dbReference type="Google" id="ProtNLM"/>
    </source>
</evidence>
<keyword evidence="3" id="KW-1185">Reference proteome</keyword>
<dbReference type="RefSeq" id="WP_344120405.1">
    <property type="nucleotide sequence ID" value="NZ_BAAAOA010000011.1"/>
</dbReference>
<feature type="compositionally biased region" description="Polar residues" evidence="1">
    <location>
        <begin position="1"/>
        <end position="10"/>
    </location>
</feature>
<evidence type="ECO:0000313" key="3">
    <source>
        <dbReference type="Proteomes" id="UP001501204"/>
    </source>
</evidence>
<comment type="caution">
    <text evidence="2">The sequence shown here is derived from an EMBL/GenBank/DDBJ whole genome shotgun (WGS) entry which is preliminary data.</text>
</comment>
<dbReference type="NCBIfam" id="TIGR04089">
    <property type="entry name" value="exp_by_SipW_III"/>
    <property type="match status" value="1"/>
</dbReference>
<dbReference type="EMBL" id="BAAAOA010000011">
    <property type="protein sequence ID" value="GAA1753278.1"/>
    <property type="molecule type" value="Genomic_DNA"/>
</dbReference>
<proteinExistence type="predicted"/>
<feature type="region of interest" description="Disordered" evidence="1">
    <location>
        <begin position="1"/>
        <end position="20"/>
    </location>
</feature>
<dbReference type="Proteomes" id="UP001501204">
    <property type="component" value="Unassembled WGS sequence"/>
</dbReference>
<evidence type="ECO:0000256" key="1">
    <source>
        <dbReference type="SAM" id="MobiDB-lite"/>
    </source>
</evidence>
<dbReference type="InterPro" id="IPR024006">
    <property type="entry name" value="Alt_signal_exp_actinobact"/>
</dbReference>